<evidence type="ECO:0000313" key="2">
    <source>
        <dbReference type="EMBL" id="CAH1428691.1"/>
    </source>
</evidence>
<name>A0AAU9MNM2_9ASTR</name>
<organism evidence="2 3">
    <name type="scientific">Lactuca virosa</name>
    <dbReference type="NCBI Taxonomy" id="75947"/>
    <lineage>
        <taxon>Eukaryota</taxon>
        <taxon>Viridiplantae</taxon>
        <taxon>Streptophyta</taxon>
        <taxon>Embryophyta</taxon>
        <taxon>Tracheophyta</taxon>
        <taxon>Spermatophyta</taxon>
        <taxon>Magnoliopsida</taxon>
        <taxon>eudicotyledons</taxon>
        <taxon>Gunneridae</taxon>
        <taxon>Pentapetalae</taxon>
        <taxon>asterids</taxon>
        <taxon>campanulids</taxon>
        <taxon>Asterales</taxon>
        <taxon>Asteraceae</taxon>
        <taxon>Cichorioideae</taxon>
        <taxon>Cichorieae</taxon>
        <taxon>Lactucinae</taxon>
        <taxon>Lactuca</taxon>
    </lineage>
</organism>
<comment type="caution">
    <text evidence="2">The sequence shown here is derived from an EMBL/GenBank/DDBJ whole genome shotgun (WGS) entry which is preliminary data.</text>
</comment>
<evidence type="ECO:0000256" key="1">
    <source>
        <dbReference type="SAM" id="MobiDB-lite"/>
    </source>
</evidence>
<keyword evidence="3" id="KW-1185">Reference proteome</keyword>
<dbReference type="EMBL" id="CAKMRJ010002223">
    <property type="protein sequence ID" value="CAH1428691.1"/>
    <property type="molecule type" value="Genomic_DNA"/>
</dbReference>
<dbReference type="Proteomes" id="UP001157418">
    <property type="component" value="Unassembled WGS sequence"/>
</dbReference>
<feature type="compositionally biased region" description="Low complexity" evidence="1">
    <location>
        <begin position="1"/>
        <end position="16"/>
    </location>
</feature>
<reference evidence="2 3" key="1">
    <citation type="submission" date="2022-01" db="EMBL/GenBank/DDBJ databases">
        <authorList>
            <person name="Xiong W."/>
            <person name="Schranz E."/>
        </authorList>
    </citation>
    <scope>NUCLEOTIDE SEQUENCE [LARGE SCALE GENOMIC DNA]</scope>
</reference>
<proteinExistence type="predicted"/>
<sequence>MPTISPSSTSDPATSSFIPGKMATKPPVEIGTKGTVGSLIIQEIEYFNRLEIPVAAQTRKNGRHTKPRRKNRFVPSMCSAIEVENYSGTLQKP</sequence>
<dbReference type="AlphaFoldDB" id="A0AAU9MNM2"/>
<evidence type="ECO:0000313" key="3">
    <source>
        <dbReference type="Proteomes" id="UP001157418"/>
    </source>
</evidence>
<accession>A0AAU9MNM2</accession>
<dbReference type="PANTHER" id="PTHR35131">
    <property type="entry name" value="EXPRESSED PROTEIN"/>
    <property type="match status" value="1"/>
</dbReference>
<gene>
    <name evidence="2" type="ORF">LVIROSA_LOCUS15605</name>
</gene>
<protein>
    <submittedName>
        <fullName evidence="2">Uncharacterized protein</fullName>
    </submittedName>
</protein>
<feature type="region of interest" description="Disordered" evidence="1">
    <location>
        <begin position="1"/>
        <end position="25"/>
    </location>
</feature>
<dbReference type="PANTHER" id="PTHR35131:SF1">
    <property type="entry name" value="EXPRESSED PROTEIN"/>
    <property type="match status" value="1"/>
</dbReference>